<sequence>MIPRSECGSSPSPDKGQKNLHSESAKEVNKVKDEGHSANSASGPAKMEITNTMELNTKKELTSKPDSNLSSSYEEISNQDPNFDESSNQDLHVEQTTNQSESKIDTNDTNENTYFDESANQEAYSEQIDESSHQAQEDMRDEDYGGMEGKEEEGMNEEEKEEEEEEEDTSFCHYCKVPFDSDEAYWKHTRGLLHTQKVMEYENSNDTSQGTETPKKGLENRGEKLLPSPTTKMENTASEKDLEYLRFAGYLPGSRGRGSRRVGMNHGPVTSAGDMPLKVTAEVKVKAKITGELMDMGWVKATVNMVRVLVILV</sequence>
<dbReference type="PROSITE" id="PS00028">
    <property type="entry name" value="ZINC_FINGER_C2H2_1"/>
    <property type="match status" value="1"/>
</dbReference>
<feature type="compositionally biased region" description="Polar residues" evidence="1">
    <location>
        <begin position="202"/>
        <end position="212"/>
    </location>
</feature>
<dbReference type="RefSeq" id="XP_022308106.1">
    <property type="nucleotide sequence ID" value="XM_022452398.1"/>
</dbReference>
<dbReference type="InterPro" id="IPR013087">
    <property type="entry name" value="Znf_C2H2_type"/>
</dbReference>
<feature type="compositionally biased region" description="Acidic residues" evidence="1">
    <location>
        <begin position="154"/>
        <end position="169"/>
    </location>
</feature>
<dbReference type="Proteomes" id="UP000694844">
    <property type="component" value="Chromosome 9"/>
</dbReference>
<evidence type="ECO:0000256" key="1">
    <source>
        <dbReference type="SAM" id="MobiDB-lite"/>
    </source>
</evidence>
<feature type="region of interest" description="Disordered" evidence="1">
    <location>
        <begin position="201"/>
        <end position="235"/>
    </location>
</feature>
<keyword evidence="3" id="KW-1185">Reference proteome</keyword>
<accession>A0A8B8BZ43</accession>
<feature type="region of interest" description="Disordered" evidence="1">
    <location>
        <begin position="1"/>
        <end position="169"/>
    </location>
</feature>
<protein>
    <submittedName>
        <fullName evidence="4">Glutamic acid-rich protein-like</fullName>
    </submittedName>
</protein>
<feature type="compositionally biased region" description="Basic and acidic residues" evidence="1">
    <location>
        <begin position="15"/>
        <end position="36"/>
    </location>
</feature>
<feature type="compositionally biased region" description="Polar residues" evidence="1">
    <location>
        <begin position="64"/>
        <end position="124"/>
    </location>
</feature>
<dbReference type="KEGG" id="cvn:111114110"/>
<dbReference type="AlphaFoldDB" id="A0A8B8BZ43"/>
<evidence type="ECO:0000313" key="4">
    <source>
        <dbReference type="RefSeq" id="XP_022308106.1"/>
    </source>
</evidence>
<dbReference type="GeneID" id="111114110"/>
<evidence type="ECO:0000313" key="3">
    <source>
        <dbReference type="Proteomes" id="UP000694844"/>
    </source>
</evidence>
<gene>
    <name evidence="4" type="primary">LOC111114110</name>
</gene>
<name>A0A8B8BZ43_CRAVI</name>
<organism evidence="3 4">
    <name type="scientific">Crassostrea virginica</name>
    <name type="common">Eastern oyster</name>
    <dbReference type="NCBI Taxonomy" id="6565"/>
    <lineage>
        <taxon>Eukaryota</taxon>
        <taxon>Metazoa</taxon>
        <taxon>Spiralia</taxon>
        <taxon>Lophotrochozoa</taxon>
        <taxon>Mollusca</taxon>
        <taxon>Bivalvia</taxon>
        <taxon>Autobranchia</taxon>
        <taxon>Pteriomorphia</taxon>
        <taxon>Ostreida</taxon>
        <taxon>Ostreoidea</taxon>
        <taxon>Ostreidae</taxon>
        <taxon>Crassostrea</taxon>
    </lineage>
</organism>
<feature type="domain" description="C2H2-type" evidence="2">
    <location>
        <begin position="172"/>
        <end position="194"/>
    </location>
</feature>
<feature type="compositionally biased region" description="Basic and acidic residues" evidence="1">
    <location>
        <begin position="213"/>
        <end position="224"/>
    </location>
</feature>
<reference evidence="4" key="1">
    <citation type="submission" date="2025-08" db="UniProtKB">
        <authorList>
            <consortium name="RefSeq"/>
        </authorList>
    </citation>
    <scope>IDENTIFICATION</scope>
    <source>
        <tissue evidence="4">Whole sample</tissue>
    </source>
</reference>
<proteinExistence type="predicted"/>
<evidence type="ECO:0000259" key="2">
    <source>
        <dbReference type="PROSITE" id="PS00028"/>
    </source>
</evidence>